<protein>
    <recommendedName>
        <fullName evidence="6">Ion-translocating oxidoreductase complex subunit G</fullName>
        <ecNumber evidence="6">7.-.-.-</ecNumber>
    </recommendedName>
    <alternativeName>
        <fullName evidence="6">Rnf electron transport complex subunit G</fullName>
    </alternativeName>
</protein>
<keyword evidence="3 6" id="KW-0285">Flavoprotein</keyword>
<proteinExistence type="inferred from homology"/>
<dbReference type="InterPro" id="IPR007329">
    <property type="entry name" value="FMN-bd"/>
</dbReference>
<evidence type="ECO:0000256" key="4">
    <source>
        <dbReference type="ARBA" id="ARBA00022643"/>
    </source>
</evidence>
<evidence type="ECO:0000256" key="6">
    <source>
        <dbReference type="HAMAP-Rule" id="MF_00479"/>
    </source>
</evidence>
<name>G5GJW5_9FIRM</name>
<keyword evidence="6" id="KW-0472">Membrane</keyword>
<dbReference type="PANTHER" id="PTHR36118">
    <property type="entry name" value="ION-TRANSLOCATING OXIDOREDUCTASE COMPLEX SUBUNIT G"/>
    <property type="match status" value="1"/>
</dbReference>
<dbReference type="PANTHER" id="PTHR36118:SF1">
    <property type="entry name" value="ION-TRANSLOCATING OXIDOREDUCTASE COMPLEX SUBUNIT G"/>
    <property type="match status" value="1"/>
</dbReference>
<dbReference type="Gene3D" id="3.90.1010.20">
    <property type="match status" value="1"/>
</dbReference>
<evidence type="ECO:0000259" key="7">
    <source>
        <dbReference type="SMART" id="SM00900"/>
    </source>
</evidence>
<feature type="domain" description="FMN-binding" evidence="7">
    <location>
        <begin position="109"/>
        <end position="198"/>
    </location>
</feature>
<keyword evidence="6" id="KW-1278">Translocase</keyword>
<dbReference type="EC" id="7.-.-.-" evidence="6"/>
<dbReference type="NCBIfam" id="TIGR01947">
    <property type="entry name" value="rnfG"/>
    <property type="match status" value="1"/>
</dbReference>
<comment type="caution">
    <text evidence="8">The sequence shown here is derived from an EMBL/GenBank/DDBJ whole genome shotgun (WGS) entry which is preliminary data.</text>
</comment>
<dbReference type="Proteomes" id="UP000003011">
    <property type="component" value="Unassembled WGS sequence"/>
</dbReference>
<sequence>MKKAGFMKDAVILCIITLISGLCLGLVYDITKAPIAKAQEATKQAAYKKVFQDAASFKENEANTLAVKENKAVIDGLNLGNVEIDEVVDALDSNNTVIGHVVTSISNDGYGGAVKLSVGITSEGQVNGIAFLSISETAGLGMNATKPKFYEQYAGKTVESFNVVKVPSSNDSDINAISGATITSRAVTSAVNAALYFDKNCISQ</sequence>
<dbReference type="GO" id="GO:0022900">
    <property type="term" value="P:electron transport chain"/>
    <property type="evidence" value="ECO:0007669"/>
    <property type="project" value="UniProtKB-UniRule"/>
</dbReference>
<dbReference type="OrthoDB" id="9787579at2"/>
<comment type="similarity">
    <text evidence="6">Belongs to the RnfG family.</text>
</comment>
<dbReference type="AlphaFoldDB" id="G5GJW5"/>
<dbReference type="PATRIC" id="fig|679200.3.peg.1961"/>
<comment type="subcellular location">
    <subcellularLocation>
        <location evidence="6">Cell membrane</location>
        <topology evidence="6">Single-pass membrane protein</topology>
    </subcellularLocation>
</comment>
<dbReference type="HAMAP" id="MF_00479">
    <property type="entry name" value="RsxG_RnfG"/>
    <property type="match status" value="1"/>
</dbReference>
<accession>G5GJW5</accession>
<keyword evidence="2 6" id="KW-0597">Phosphoprotein</keyword>
<keyword evidence="5 6" id="KW-0249">Electron transport</keyword>
<evidence type="ECO:0000256" key="1">
    <source>
        <dbReference type="ARBA" id="ARBA00022448"/>
    </source>
</evidence>
<comment type="subunit">
    <text evidence="6">The complex is composed of six subunits: RnfA, RnfB, RnfC, RnfD, RnfE and RnfG.</text>
</comment>
<dbReference type="PIRSF" id="PIRSF006091">
    <property type="entry name" value="E_trnsport_RnfG"/>
    <property type="match status" value="1"/>
</dbReference>
<keyword evidence="6" id="KW-0812">Transmembrane</keyword>
<evidence type="ECO:0000313" key="9">
    <source>
        <dbReference type="Proteomes" id="UP000003011"/>
    </source>
</evidence>
<gene>
    <name evidence="6" type="primary">rnfG</name>
    <name evidence="8" type="ORF">HMPREF9333_01855</name>
</gene>
<keyword evidence="6" id="KW-1133">Transmembrane helix</keyword>
<dbReference type="RefSeq" id="WP_005541652.1">
    <property type="nucleotide sequence ID" value="NZ_JH378836.1"/>
</dbReference>
<reference evidence="8 9" key="1">
    <citation type="submission" date="2011-08" db="EMBL/GenBank/DDBJ databases">
        <title>The Genome Sequence of Johnsonella ignava ATCC 51276.</title>
        <authorList>
            <consortium name="The Broad Institute Genome Sequencing Platform"/>
            <person name="Earl A."/>
            <person name="Ward D."/>
            <person name="Feldgarden M."/>
            <person name="Gevers D."/>
            <person name="Izard J."/>
            <person name="Blanton J.M."/>
            <person name="Baranova O.V."/>
            <person name="Dewhirst F.E."/>
            <person name="Young S.K."/>
            <person name="Zeng Q."/>
            <person name="Gargeya S."/>
            <person name="Fitzgerald M."/>
            <person name="Haas B."/>
            <person name="Abouelleil A."/>
            <person name="Alvarado L."/>
            <person name="Arachchi H.M."/>
            <person name="Berlin A."/>
            <person name="Brown A."/>
            <person name="Chapman S.B."/>
            <person name="Chen Z."/>
            <person name="Dunbar C."/>
            <person name="Freedman E."/>
            <person name="Gearin G."/>
            <person name="Gellesch M."/>
            <person name="Goldberg J."/>
            <person name="Griggs A."/>
            <person name="Gujja S."/>
            <person name="Heiman D."/>
            <person name="Howarth C."/>
            <person name="Larson L."/>
            <person name="Lui A."/>
            <person name="MacDonald P.J.P."/>
            <person name="Montmayeur A."/>
            <person name="Murphy C."/>
            <person name="Neiman D."/>
            <person name="Pearson M."/>
            <person name="Priest M."/>
            <person name="Roberts A."/>
            <person name="Saif S."/>
            <person name="Shea T."/>
            <person name="Shenoy N."/>
            <person name="Sisk P."/>
            <person name="Stolte C."/>
            <person name="Sykes S."/>
            <person name="Wortman J."/>
            <person name="Nusbaum C."/>
            <person name="Birren B."/>
        </authorList>
    </citation>
    <scope>NUCLEOTIDE SEQUENCE [LARGE SCALE GENOMIC DNA]</scope>
    <source>
        <strain evidence="8 9">ATCC 51276</strain>
    </source>
</reference>
<evidence type="ECO:0000256" key="2">
    <source>
        <dbReference type="ARBA" id="ARBA00022553"/>
    </source>
</evidence>
<dbReference type="SMART" id="SM00900">
    <property type="entry name" value="FMN_bind"/>
    <property type="match status" value="1"/>
</dbReference>
<organism evidence="8 9">
    <name type="scientific">Johnsonella ignava ATCC 51276</name>
    <dbReference type="NCBI Taxonomy" id="679200"/>
    <lineage>
        <taxon>Bacteria</taxon>
        <taxon>Bacillati</taxon>
        <taxon>Bacillota</taxon>
        <taxon>Clostridia</taxon>
        <taxon>Lachnospirales</taxon>
        <taxon>Lachnospiraceae</taxon>
        <taxon>Johnsonella</taxon>
    </lineage>
</organism>
<dbReference type="eggNOG" id="COG4659">
    <property type="taxonomic scope" value="Bacteria"/>
</dbReference>
<comment type="cofactor">
    <cofactor evidence="6">
        <name>FMN</name>
        <dbReference type="ChEBI" id="CHEBI:58210"/>
    </cofactor>
</comment>
<feature type="modified residue" description="FMN phosphoryl threonine" evidence="6">
    <location>
        <position position="181"/>
    </location>
</feature>
<evidence type="ECO:0000313" key="8">
    <source>
        <dbReference type="EMBL" id="EHI55008.1"/>
    </source>
</evidence>
<dbReference type="GO" id="GO:0009055">
    <property type="term" value="F:electron transfer activity"/>
    <property type="evidence" value="ECO:0007669"/>
    <property type="project" value="InterPro"/>
</dbReference>
<dbReference type="InterPro" id="IPR010209">
    <property type="entry name" value="Ion_transpt_RnfG/RsxG"/>
</dbReference>
<keyword evidence="6" id="KW-1003">Cell membrane</keyword>
<dbReference type="GO" id="GO:0005886">
    <property type="term" value="C:plasma membrane"/>
    <property type="evidence" value="ECO:0007669"/>
    <property type="project" value="UniProtKB-SubCell"/>
</dbReference>
<keyword evidence="1 6" id="KW-0813">Transport</keyword>
<keyword evidence="9" id="KW-1185">Reference proteome</keyword>
<dbReference type="HOGENOM" id="CLU_077882_2_0_9"/>
<evidence type="ECO:0000256" key="5">
    <source>
        <dbReference type="ARBA" id="ARBA00022982"/>
    </source>
</evidence>
<comment type="function">
    <text evidence="6">Part of a membrane-bound complex that couples electron transfer with translocation of ions across the membrane.</text>
</comment>
<dbReference type="Pfam" id="PF04205">
    <property type="entry name" value="FMN_bind"/>
    <property type="match status" value="1"/>
</dbReference>
<evidence type="ECO:0000256" key="3">
    <source>
        <dbReference type="ARBA" id="ARBA00022630"/>
    </source>
</evidence>
<dbReference type="STRING" id="679200.HMPREF9333_01855"/>
<dbReference type="GO" id="GO:0010181">
    <property type="term" value="F:FMN binding"/>
    <property type="evidence" value="ECO:0007669"/>
    <property type="project" value="InterPro"/>
</dbReference>
<dbReference type="EMBL" id="ACZL01000031">
    <property type="protein sequence ID" value="EHI55008.1"/>
    <property type="molecule type" value="Genomic_DNA"/>
</dbReference>
<keyword evidence="4 6" id="KW-0288">FMN</keyword>